<name>A0A426DRJ2_9FIRM</name>
<sequence length="120" mass="13815">MEITHCLTDAKHIRRFLDACDGNWHRCIYVECANCRVKNPCNQSGFLFCPDYRAVPLVLPLSDADILFACRPEPGECLAVFKDSVFLDMYAQFLKEQKILSPDCPCMALLDIQNKDCYDW</sequence>
<dbReference type="AlphaFoldDB" id="A0A426DRJ2"/>
<evidence type="ECO:0000313" key="1">
    <source>
        <dbReference type="EMBL" id="RRK35499.1"/>
    </source>
</evidence>
<comment type="caution">
    <text evidence="1">The sequence shown here is derived from an EMBL/GenBank/DDBJ whole genome shotgun (WGS) entry which is preliminary data.</text>
</comment>
<dbReference type="Proteomes" id="UP000274920">
    <property type="component" value="Unassembled WGS sequence"/>
</dbReference>
<dbReference type="RefSeq" id="WP_125129186.1">
    <property type="nucleotide sequence ID" value="NZ_CASCYM010000047.1"/>
</dbReference>
<evidence type="ECO:0000313" key="2">
    <source>
        <dbReference type="Proteomes" id="UP000274920"/>
    </source>
</evidence>
<gene>
    <name evidence="1" type="ORF">EBB54_23675</name>
</gene>
<proteinExistence type="predicted"/>
<organism evidence="1 2">
    <name type="scientific">Schaedlerella arabinosiphila</name>
    <dbReference type="NCBI Taxonomy" id="2044587"/>
    <lineage>
        <taxon>Bacteria</taxon>
        <taxon>Bacillati</taxon>
        <taxon>Bacillota</taxon>
        <taxon>Clostridia</taxon>
        <taxon>Lachnospirales</taxon>
        <taxon>Lachnospiraceae</taxon>
        <taxon>Schaedlerella</taxon>
    </lineage>
</organism>
<protein>
    <submittedName>
        <fullName evidence="1">Uncharacterized protein</fullName>
    </submittedName>
</protein>
<keyword evidence="2" id="KW-1185">Reference proteome</keyword>
<accession>A0A426DRJ2</accession>
<reference evidence="1" key="1">
    <citation type="submission" date="2018-10" db="EMBL/GenBank/DDBJ databases">
        <title>Schaedlerella arabinophila gen. nov. sp. nov., isolated from the mouse intestinal tract and comparative analysis with the genome of the closely related altered Schaedler flora strain ASF502.</title>
        <authorList>
            <person name="Miyake S."/>
            <person name="Soh M."/>
            <person name="Seedorf H."/>
        </authorList>
    </citation>
    <scope>NUCLEOTIDE SEQUENCE [LARGE SCALE GENOMIC DNA]</scope>
    <source>
        <strain evidence="1">DSM 106076</strain>
    </source>
</reference>
<dbReference type="EMBL" id="RHJS01000002">
    <property type="protein sequence ID" value="RRK35499.1"/>
    <property type="molecule type" value="Genomic_DNA"/>
</dbReference>